<dbReference type="EMBL" id="FNWQ01000003">
    <property type="protein sequence ID" value="SEH35794.1"/>
    <property type="molecule type" value="Genomic_DNA"/>
</dbReference>
<accession>A0A1H6HNM8</accession>
<organism evidence="1 2">
    <name type="scientific">Chryseobacterium culicis</name>
    <dbReference type="NCBI Taxonomy" id="680127"/>
    <lineage>
        <taxon>Bacteria</taxon>
        <taxon>Pseudomonadati</taxon>
        <taxon>Bacteroidota</taxon>
        <taxon>Flavobacteriia</taxon>
        <taxon>Flavobacteriales</taxon>
        <taxon>Weeksellaceae</taxon>
        <taxon>Chryseobacterium group</taxon>
        <taxon>Chryseobacterium</taxon>
    </lineage>
</organism>
<proteinExistence type="predicted"/>
<gene>
    <name evidence="1" type="ORF">SAMN05421593_3172</name>
</gene>
<dbReference type="OrthoDB" id="1363959at2"/>
<sequence>METIIQHQKQFQYAEAYVSDMWMLKNIFLETQNLKLADQSFGLPFLLAKNGKEVVAFASLILNETDQISFRIYTKDRMPDEEKRNFFSRAERYFNNNKTPNFKDPEQLKSSISSMISWLNPE</sequence>
<dbReference type="STRING" id="680127.SAMN05421593_3172"/>
<protein>
    <submittedName>
        <fullName evidence="1">Uncharacterized protein</fullName>
    </submittedName>
</protein>
<evidence type="ECO:0000313" key="2">
    <source>
        <dbReference type="Proteomes" id="UP000198561"/>
    </source>
</evidence>
<dbReference type="Proteomes" id="UP000198561">
    <property type="component" value="Unassembled WGS sequence"/>
</dbReference>
<evidence type="ECO:0000313" key="1">
    <source>
        <dbReference type="EMBL" id="SEH35794.1"/>
    </source>
</evidence>
<dbReference type="RefSeq" id="WP_089693440.1">
    <property type="nucleotide sequence ID" value="NZ_FNWQ01000003.1"/>
</dbReference>
<name>A0A1H6HNM8_CHRCI</name>
<dbReference type="AlphaFoldDB" id="A0A1H6HNM8"/>
<reference evidence="1 2" key="1">
    <citation type="submission" date="2016-10" db="EMBL/GenBank/DDBJ databases">
        <authorList>
            <person name="de Groot N.N."/>
        </authorList>
    </citation>
    <scope>NUCLEOTIDE SEQUENCE [LARGE SCALE GENOMIC DNA]</scope>
    <source>
        <strain evidence="1 2">DSM 23031</strain>
    </source>
</reference>